<dbReference type="PANTHER" id="PTHR46206">
    <property type="entry name" value="CYTOCHROME P450"/>
    <property type="match status" value="1"/>
</dbReference>
<evidence type="ECO:0000256" key="6">
    <source>
        <dbReference type="ARBA" id="ARBA00023004"/>
    </source>
</evidence>
<evidence type="ECO:0000256" key="3">
    <source>
        <dbReference type="ARBA" id="ARBA00022617"/>
    </source>
</evidence>
<comment type="cofactor">
    <cofactor evidence="1 8">
        <name>heme</name>
        <dbReference type="ChEBI" id="CHEBI:30413"/>
    </cofactor>
</comment>
<dbReference type="InterPro" id="IPR002403">
    <property type="entry name" value="Cyt_P450_E_grp-IV"/>
</dbReference>
<accession>A0AAI9EAP7</accession>
<dbReference type="GO" id="GO:0016705">
    <property type="term" value="F:oxidoreductase activity, acting on paired donors, with incorporation or reduction of molecular oxygen"/>
    <property type="evidence" value="ECO:0007669"/>
    <property type="project" value="InterPro"/>
</dbReference>
<proteinExistence type="inferred from homology"/>
<evidence type="ECO:0000256" key="7">
    <source>
        <dbReference type="ARBA" id="ARBA00023033"/>
    </source>
</evidence>
<evidence type="ECO:0000256" key="5">
    <source>
        <dbReference type="ARBA" id="ARBA00023002"/>
    </source>
</evidence>
<dbReference type="AlphaFoldDB" id="A0AAI9EAP7"/>
<sequence length="545" mass="61031">MLLSIAGSIALLVPLAYLLMRSAFSVQGRFWRAQKWAGPHSRWILGGTRRRLVSLFNTRQLVHQGYQEHSSRHLPFALSQFNSEPILLLPASYVPELISKSDEEVSLPLVAEYNTAAYYTGDQHIVRNPLHVDLVKQHLTRKLPSLTQDVAAELSLGFEEQWQTDPGNWTSVRLYSSCMKIVSRGANRVFCGQDLCRNPEFLEHSRRYTEAVFGAAAVINLFPLWARTVVAPIATYAMRRELEACKRIALPVIAERLRSTHVADSQRDANSDALQWLIEDCIERGDSSELDPTFICRRLLRLNMAAIHTTSISITITLLDVYSSPDRNDIVESLREECHRVLAANGGKWTENAVSHLVRVDSAIKESMRLCSFGLVGTNRLVTGERGVTFKEGFHVPAGVRIGTPIDAIHRDSQFYTRPLEYDTFRFSDARGTTTCKEQGKPEAEKSQETLDSAARELLHQKNQGLVTTSNTFLVFGHGRHACPGRFFASQEMKLMLAHVVMNYEVEMSGPRPANSDLGIASVPSSRAEALVNLRTTPSPMRNGN</sequence>
<dbReference type="InterPro" id="IPR017972">
    <property type="entry name" value="Cyt_P450_CS"/>
</dbReference>
<keyword evidence="4 8" id="KW-0479">Metal-binding</keyword>
<dbReference type="Gene3D" id="1.10.630.10">
    <property type="entry name" value="Cytochrome P450"/>
    <property type="match status" value="1"/>
</dbReference>
<protein>
    <submittedName>
        <fullName evidence="10">P450 monooxygenase</fullName>
    </submittedName>
</protein>
<feature type="binding site" description="axial binding residue" evidence="8">
    <location>
        <position position="483"/>
    </location>
    <ligand>
        <name>heme</name>
        <dbReference type="ChEBI" id="CHEBI:30413"/>
    </ligand>
    <ligandPart>
        <name>Fe</name>
        <dbReference type="ChEBI" id="CHEBI:18248"/>
    </ligandPart>
</feature>
<dbReference type="InterPro" id="IPR001128">
    <property type="entry name" value="Cyt_P450"/>
</dbReference>
<evidence type="ECO:0000256" key="8">
    <source>
        <dbReference type="PIRSR" id="PIRSR602403-1"/>
    </source>
</evidence>
<dbReference type="CDD" id="cd11041">
    <property type="entry name" value="CYP503A1-like"/>
    <property type="match status" value="1"/>
</dbReference>
<comment type="caution">
    <text evidence="10">The sequence shown here is derived from an EMBL/GenBank/DDBJ whole genome shotgun (WGS) entry which is preliminary data.</text>
</comment>
<keyword evidence="3 8" id="KW-0349">Heme</keyword>
<evidence type="ECO:0000256" key="1">
    <source>
        <dbReference type="ARBA" id="ARBA00001971"/>
    </source>
</evidence>
<evidence type="ECO:0000313" key="11">
    <source>
        <dbReference type="Proteomes" id="UP001296104"/>
    </source>
</evidence>
<dbReference type="Proteomes" id="UP001296104">
    <property type="component" value="Unassembled WGS sequence"/>
</dbReference>
<evidence type="ECO:0000313" key="10">
    <source>
        <dbReference type="EMBL" id="CAK4008142.1"/>
    </source>
</evidence>
<dbReference type="PANTHER" id="PTHR46206:SF1">
    <property type="entry name" value="P450, PUTATIVE (EUROFUNG)-RELATED"/>
    <property type="match status" value="1"/>
</dbReference>
<reference evidence="10" key="1">
    <citation type="submission" date="2023-11" db="EMBL/GenBank/DDBJ databases">
        <authorList>
            <person name="Alioto T."/>
            <person name="Alioto T."/>
            <person name="Gomez Garrido J."/>
        </authorList>
    </citation>
    <scope>NUCLEOTIDE SEQUENCE</scope>
</reference>
<dbReference type="GO" id="GO:0020037">
    <property type="term" value="F:heme binding"/>
    <property type="evidence" value="ECO:0007669"/>
    <property type="project" value="InterPro"/>
</dbReference>
<evidence type="ECO:0000256" key="2">
    <source>
        <dbReference type="ARBA" id="ARBA00010617"/>
    </source>
</evidence>
<dbReference type="EMBL" id="CAVMBE010000024">
    <property type="protein sequence ID" value="CAK4008142.1"/>
    <property type="molecule type" value="Genomic_DNA"/>
</dbReference>
<dbReference type="PROSITE" id="PS00086">
    <property type="entry name" value="CYTOCHROME_P450"/>
    <property type="match status" value="1"/>
</dbReference>
<keyword evidence="11" id="KW-1185">Reference proteome</keyword>
<name>A0AAI9EAP7_9PEZI</name>
<comment type="similarity">
    <text evidence="2 9">Belongs to the cytochrome P450 family.</text>
</comment>
<keyword evidence="6 8" id="KW-0408">Iron</keyword>
<dbReference type="PRINTS" id="PR00465">
    <property type="entry name" value="EP450IV"/>
</dbReference>
<dbReference type="Pfam" id="PF00067">
    <property type="entry name" value="p450"/>
    <property type="match status" value="1"/>
</dbReference>
<dbReference type="SUPFAM" id="SSF48264">
    <property type="entry name" value="Cytochrome P450"/>
    <property type="match status" value="1"/>
</dbReference>
<keyword evidence="7 9" id="KW-0503">Monooxygenase</keyword>
<dbReference type="GO" id="GO:0004497">
    <property type="term" value="F:monooxygenase activity"/>
    <property type="evidence" value="ECO:0007669"/>
    <property type="project" value="UniProtKB-KW"/>
</dbReference>
<organism evidence="10 11">
    <name type="scientific">Lecanosticta acicola</name>
    <dbReference type="NCBI Taxonomy" id="111012"/>
    <lineage>
        <taxon>Eukaryota</taxon>
        <taxon>Fungi</taxon>
        <taxon>Dikarya</taxon>
        <taxon>Ascomycota</taxon>
        <taxon>Pezizomycotina</taxon>
        <taxon>Dothideomycetes</taxon>
        <taxon>Dothideomycetidae</taxon>
        <taxon>Mycosphaerellales</taxon>
        <taxon>Mycosphaerellaceae</taxon>
        <taxon>Lecanosticta</taxon>
    </lineage>
</organism>
<dbReference type="InterPro" id="IPR036396">
    <property type="entry name" value="Cyt_P450_sf"/>
</dbReference>
<gene>
    <name evidence="10" type="ORF">LECACI_7A004357</name>
</gene>
<keyword evidence="5 9" id="KW-0560">Oxidoreductase</keyword>
<evidence type="ECO:0000256" key="9">
    <source>
        <dbReference type="RuleBase" id="RU000461"/>
    </source>
</evidence>
<evidence type="ECO:0000256" key="4">
    <source>
        <dbReference type="ARBA" id="ARBA00022723"/>
    </source>
</evidence>
<dbReference type="GO" id="GO:0005506">
    <property type="term" value="F:iron ion binding"/>
    <property type="evidence" value="ECO:0007669"/>
    <property type="project" value="InterPro"/>
</dbReference>